<feature type="region of interest" description="Disordered" evidence="1">
    <location>
        <begin position="41"/>
        <end position="100"/>
    </location>
</feature>
<evidence type="ECO:0000313" key="3">
    <source>
        <dbReference type="Proteomes" id="UP000275256"/>
    </source>
</evidence>
<comment type="caution">
    <text evidence="2">The sequence shown here is derived from an EMBL/GenBank/DDBJ whole genome shotgun (WGS) entry which is preliminary data.</text>
</comment>
<organism evidence="2 3">
    <name type="scientific">Tessaracoccus antarcticus</name>
    <dbReference type="NCBI Taxonomy" id="2479848"/>
    <lineage>
        <taxon>Bacteria</taxon>
        <taxon>Bacillati</taxon>
        <taxon>Actinomycetota</taxon>
        <taxon>Actinomycetes</taxon>
        <taxon>Propionibacteriales</taxon>
        <taxon>Propionibacteriaceae</taxon>
        <taxon>Tessaracoccus</taxon>
    </lineage>
</organism>
<reference evidence="2 3" key="1">
    <citation type="submission" date="2018-10" db="EMBL/GenBank/DDBJ databases">
        <title>Tessaracoccus antarcticuss sp. nov., isolated from sediment.</title>
        <authorList>
            <person name="Zhou L.Y."/>
            <person name="Du Z.J."/>
        </authorList>
    </citation>
    <scope>NUCLEOTIDE SEQUENCE [LARGE SCALE GENOMIC DNA]</scope>
    <source>
        <strain evidence="2 3">JDX10</strain>
    </source>
</reference>
<proteinExistence type="predicted"/>
<accession>A0A3M0G4C5</accession>
<dbReference type="OrthoDB" id="3734011at2"/>
<dbReference type="EMBL" id="REFW01000002">
    <property type="protein sequence ID" value="RMB59705.1"/>
    <property type="molecule type" value="Genomic_DNA"/>
</dbReference>
<dbReference type="CDD" id="cd05829">
    <property type="entry name" value="Sortase_F"/>
    <property type="match status" value="1"/>
</dbReference>
<keyword evidence="3" id="KW-1185">Reference proteome</keyword>
<sequence length="260" mass="27320">MTNLPVIGDRRRLIVLIAAVVVIVGLLSWFLLSPPATTLAEPAPVSTRAAPSTVAPPSPSPSPSPSASPTVVASIVASTSAPPPPPPSPSPSPTGLCEPPSAEGFVPVRYEIERFGSDEKVVSLGLDKEGSIAAPPLDEPRIASWWNQGPRAGSEAGKVVLSIHTYRRGGAMGNTLFDGGKSALQPGDRIILRGAAGEVACYDFVEAKKVAVVDYDPASNDMVDYDGKPLLTIIVCWDYVKGSKAWDSRVFFYSKQVVGD</sequence>
<name>A0A3M0G4C5_9ACTN</name>
<feature type="compositionally biased region" description="Pro residues" evidence="1">
    <location>
        <begin position="54"/>
        <end position="66"/>
    </location>
</feature>
<dbReference type="Proteomes" id="UP000275256">
    <property type="component" value="Unassembled WGS sequence"/>
</dbReference>
<dbReference type="InterPro" id="IPR023365">
    <property type="entry name" value="Sortase_dom-sf"/>
</dbReference>
<dbReference type="InterPro" id="IPR042001">
    <property type="entry name" value="Sortase_F"/>
</dbReference>
<gene>
    <name evidence="2" type="ORF">EAX62_08070</name>
</gene>
<protein>
    <submittedName>
        <fullName evidence="2">Class F sortase</fullName>
    </submittedName>
</protein>
<dbReference type="AlphaFoldDB" id="A0A3M0G4C5"/>
<dbReference type="RefSeq" id="WP_121901184.1">
    <property type="nucleotide sequence ID" value="NZ_REFW01000002.1"/>
</dbReference>
<feature type="compositionally biased region" description="Pro residues" evidence="1">
    <location>
        <begin position="81"/>
        <end position="92"/>
    </location>
</feature>
<evidence type="ECO:0000256" key="1">
    <source>
        <dbReference type="SAM" id="MobiDB-lite"/>
    </source>
</evidence>
<dbReference type="Gene3D" id="2.40.260.10">
    <property type="entry name" value="Sortase"/>
    <property type="match status" value="1"/>
</dbReference>
<feature type="compositionally biased region" description="Low complexity" evidence="1">
    <location>
        <begin position="67"/>
        <end position="80"/>
    </location>
</feature>
<evidence type="ECO:0000313" key="2">
    <source>
        <dbReference type="EMBL" id="RMB59705.1"/>
    </source>
</evidence>